<keyword evidence="2" id="KW-0812">Transmembrane</keyword>
<reference evidence="3" key="2">
    <citation type="submission" date="2024-10" db="UniProtKB">
        <authorList>
            <consortium name="EnsemblProtists"/>
        </authorList>
    </citation>
    <scope>IDENTIFICATION</scope>
</reference>
<dbReference type="RefSeq" id="XP_005760587.1">
    <property type="nucleotide sequence ID" value="XM_005760530.1"/>
</dbReference>
<feature type="region of interest" description="Disordered" evidence="1">
    <location>
        <begin position="279"/>
        <end position="309"/>
    </location>
</feature>
<name>A0A0D3IA73_EMIH1</name>
<feature type="transmembrane region" description="Helical" evidence="2">
    <location>
        <begin position="329"/>
        <end position="352"/>
    </location>
</feature>
<dbReference type="Proteomes" id="UP000013827">
    <property type="component" value="Unassembled WGS sequence"/>
</dbReference>
<dbReference type="eggNOG" id="ENOG502SZWB">
    <property type="taxonomic scope" value="Eukaryota"/>
</dbReference>
<keyword evidence="4" id="KW-1185">Reference proteome</keyword>
<reference evidence="4" key="1">
    <citation type="journal article" date="2013" name="Nature">
        <title>Pan genome of the phytoplankton Emiliania underpins its global distribution.</title>
        <authorList>
            <person name="Read B.A."/>
            <person name="Kegel J."/>
            <person name="Klute M.J."/>
            <person name="Kuo A."/>
            <person name="Lefebvre S.C."/>
            <person name="Maumus F."/>
            <person name="Mayer C."/>
            <person name="Miller J."/>
            <person name="Monier A."/>
            <person name="Salamov A."/>
            <person name="Young J."/>
            <person name="Aguilar M."/>
            <person name="Claverie J.M."/>
            <person name="Frickenhaus S."/>
            <person name="Gonzalez K."/>
            <person name="Herman E.K."/>
            <person name="Lin Y.C."/>
            <person name="Napier J."/>
            <person name="Ogata H."/>
            <person name="Sarno A.F."/>
            <person name="Shmutz J."/>
            <person name="Schroeder D."/>
            <person name="de Vargas C."/>
            <person name="Verret F."/>
            <person name="von Dassow P."/>
            <person name="Valentin K."/>
            <person name="Van de Peer Y."/>
            <person name="Wheeler G."/>
            <person name="Dacks J.B."/>
            <person name="Delwiche C.F."/>
            <person name="Dyhrman S.T."/>
            <person name="Glockner G."/>
            <person name="John U."/>
            <person name="Richards T."/>
            <person name="Worden A.Z."/>
            <person name="Zhang X."/>
            <person name="Grigoriev I.V."/>
            <person name="Allen A.E."/>
            <person name="Bidle K."/>
            <person name="Borodovsky M."/>
            <person name="Bowler C."/>
            <person name="Brownlee C."/>
            <person name="Cock J.M."/>
            <person name="Elias M."/>
            <person name="Gladyshev V.N."/>
            <person name="Groth M."/>
            <person name="Guda C."/>
            <person name="Hadaegh A."/>
            <person name="Iglesias-Rodriguez M.D."/>
            <person name="Jenkins J."/>
            <person name="Jones B.M."/>
            <person name="Lawson T."/>
            <person name="Leese F."/>
            <person name="Lindquist E."/>
            <person name="Lobanov A."/>
            <person name="Lomsadze A."/>
            <person name="Malik S.B."/>
            <person name="Marsh M.E."/>
            <person name="Mackinder L."/>
            <person name="Mock T."/>
            <person name="Mueller-Roeber B."/>
            <person name="Pagarete A."/>
            <person name="Parker M."/>
            <person name="Probert I."/>
            <person name="Quesneville H."/>
            <person name="Raines C."/>
            <person name="Rensing S.A."/>
            <person name="Riano-Pachon D.M."/>
            <person name="Richier S."/>
            <person name="Rokitta S."/>
            <person name="Shiraiwa Y."/>
            <person name="Soanes D.M."/>
            <person name="van der Giezen M."/>
            <person name="Wahlund T.M."/>
            <person name="Williams B."/>
            <person name="Wilson W."/>
            <person name="Wolfe G."/>
            <person name="Wurch L.L."/>
        </authorList>
    </citation>
    <scope>NUCLEOTIDE SEQUENCE</scope>
</reference>
<evidence type="ECO:0008006" key="5">
    <source>
        <dbReference type="Google" id="ProtNLM"/>
    </source>
</evidence>
<sequence>MQPDAPARIMWMHAPKTGTLFSVTVYAHSCGPTSFNASHISTQSGPPRLGCDCSARLVHPRNRWHHEPLPPLVLRPGAVAFRVVTVVREPRQRLLSTFRFLQQVFGTNGTKGCWGCCCAGWGLSAALRTTYFRTVRAFPRDAPEGLRAFLQIPGVTGCQTKMVMGRACADPSPVAANESAAAVGFVRHRMAFVGIAERRLETLCLWHATFGTPLWSIEVSAAATAPVQNHTAPPGLELDDAEDAPLYAAAVRRFESVPESTAAAVRACVSRASAFASGTADTEEGAGGSAASQRSARPARLEEEAPVADGLAADEDGGEELRRAAAPTALVSVLLAMAAATVLATAAFLCSLRKVDRFFQAKARDWAEEAQASHTLRSRLRAGLGPGAYLSRAAAEEAWRDAVAQGVSFQAHYAFPRAQAPLEPHLFEPVTPRQGNSALSMRAYPPCHSMHDHRWGQRCSCDCGFGLTSRPLVAAARCRAPFSSPLANGPKSGL</sequence>
<dbReference type="KEGG" id="ehx:EMIHUDRAFT_106191"/>
<dbReference type="AlphaFoldDB" id="A0A0D3IA73"/>
<evidence type="ECO:0000313" key="4">
    <source>
        <dbReference type="Proteomes" id="UP000013827"/>
    </source>
</evidence>
<keyword evidence="2" id="KW-0472">Membrane</keyword>
<dbReference type="InterPro" id="IPR027417">
    <property type="entry name" value="P-loop_NTPase"/>
</dbReference>
<accession>A0A0D3IA73</accession>
<dbReference type="Gene3D" id="3.40.50.300">
    <property type="entry name" value="P-loop containing nucleotide triphosphate hydrolases"/>
    <property type="match status" value="1"/>
</dbReference>
<dbReference type="PaxDb" id="2903-EOD08158"/>
<keyword evidence="2" id="KW-1133">Transmembrane helix</keyword>
<evidence type="ECO:0000256" key="1">
    <source>
        <dbReference type="SAM" id="MobiDB-lite"/>
    </source>
</evidence>
<evidence type="ECO:0000256" key="2">
    <source>
        <dbReference type="SAM" id="Phobius"/>
    </source>
</evidence>
<dbReference type="GeneID" id="17254277"/>
<organism evidence="3 4">
    <name type="scientific">Emiliania huxleyi (strain CCMP1516)</name>
    <dbReference type="NCBI Taxonomy" id="280463"/>
    <lineage>
        <taxon>Eukaryota</taxon>
        <taxon>Haptista</taxon>
        <taxon>Haptophyta</taxon>
        <taxon>Prymnesiophyceae</taxon>
        <taxon>Isochrysidales</taxon>
        <taxon>Noelaerhabdaceae</taxon>
        <taxon>Emiliania</taxon>
    </lineage>
</organism>
<evidence type="ECO:0000313" key="3">
    <source>
        <dbReference type="EnsemblProtists" id="EOD08158"/>
    </source>
</evidence>
<proteinExistence type="predicted"/>
<protein>
    <recommendedName>
        <fullName evidence="5">Sulfotransferase domain-containing protein</fullName>
    </recommendedName>
</protein>
<dbReference type="EnsemblProtists" id="EOD08158">
    <property type="protein sequence ID" value="EOD08158"/>
    <property type="gene ID" value="EMIHUDRAFT_106191"/>
</dbReference>
<dbReference type="HOGENOM" id="CLU_657934_0_0_1"/>
<feature type="compositionally biased region" description="Low complexity" evidence="1">
    <location>
        <begin position="289"/>
        <end position="298"/>
    </location>
</feature>